<organism evidence="1 2">
    <name type="scientific">Diphasiastrum complanatum</name>
    <name type="common">Issler's clubmoss</name>
    <name type="synonym">Lycopodium complanatum</name>
    <dbReference type="NCBI Taxonomy" id="34168"/>
    <lineage>
        <taxon>Eukaryota</taxon>
        <taxon>Viridiplantae</taxon>
        <taxon>Streptophyta</taxon>
        <taxon>Embryophyta</taxon>
        <taxon>Tracheophyta</taxon>
        <taxon>Lycopodiopsida</taxon>
        <taxon>Lycopodiales</taxon>
        <taxon>Lycopodiaceae</taxon>
        <taxon>Lycopodioideae</taxon>
        <taxon>Diphasiastrum</taxon>
    </lineage>
</organism>
<dbReference type="EMBL" id="CM055108">
    <property type="protein sequence ID" value="KAJ7524686.1"/>
    <property type="molecule type" value="Genomic_DNA"/>
</dbReference>
<sequence length="725" mass="80515">MVMDSAHDQFPVGLRVLVVDDDPTCLFILERMLQRCSYNVTTCGQATIALAMLRQNKHRFDLVISDVYMPDMDGFKLLELVGLEMNIPVIMMSVDGEFSVVMKGVTHGACDYLLKPVRMEELRNIWQHVVRKKQCQARDVAHGDIMEDIEKLKYGSEHSEYTNSKKRKDSKDNDPDSEDPSTLKKQRVVWSPQLHKQFVDAVNQLGIDKAVPKRILDIMNVPGLTRENVASHLQKYRLYLKRLSFEQHHGQSLSYPESLASTIGPPFWVGPGEFLMPAGNSQLLPEALTSARSGFARSLSLPNNSGLGTIDSSSRFIQFSAVEGEPSSLFKKPLQSSPIQSNVGPDTTGYQVNHCPPIEEIIALGQVGLPMDGVVEPHASHNQLVSIKGFEPPMGTIRTNQTLNSSLSDLITDFSQQQKYSHQSTGRMFDESKKYSMTSAELLLRQLSPRDEAVASNCFNQHVNLSGLVCDGQLTGTSSKGVSTSFVPTGNENLEYSSHNLTKRTGISNFENSKFTDFRSSIDLLGATSSAIGSASLLKNLHSGPNNRTSVQHSESGMTLQKDVSAETEQYASLKMKSDRQTQALSLWQETVKSPAPHVCSVQTPSESHAAFHMEHNPEKIQDLHSLGLDQKLRENNIIHQGKGQGYWDLFAAHTNMKLKEGHQGFDSGIKAKLETGNLVLQPFLSNDLLGFLMKENTYLQQQKPAFQEHEVGMDGFTKGSLYVN</sequence>
<comment type="caution">
    <text evidence="1">The sequence shown here is derived from an EMBL/GenBank/DDBJ whole genome shotgun (WGS) entry which is preliminary data.</text>
</comment>
<gene>
    <name evidence="1" type="ORF">O6H91_17G016400</name>
</gene>
<dbReference type="Proteomes" id="UP001162992">
    <property type="component" value="Chromosome 17"/>
</dbReference>
<protein>
    <submittedName>
        <fullName evidence="1">Uncharacterized protein</fullName>
    </submittedName>
</protein>
<keyword evidence="2" id="KW-1185">Reference proteome</keyword>
<reference evidence="2" key="1">
    <citation type="journal article" date="2024" name="Proc. Natl. Acad. Sci. U.S.A.">
        <title>Extraordinary preservation of gene collinearity over three hundred million years revealed in homosporous lycophytes.</title>
        <authorList>
            <person name="Li C."/>
            <person name="Wickell D."/>
            <person name="Kuo L.Y."/>
            <person name="Chen X."/>
            <person name="Nie B."/>
            <person name="Liao X."/>
            <person name="Peng D."/>
            <person name="Ji J."/>
            <person name="Jenkins J."/>
            <person name="Williams M."/>
            <person name="Shu S."/>
            <person name="Plott C."/>
            <person name="Barry K."/>
            <person name="Rajasekar S."/>
            <person name="Grimwood J."/>
            <person name="Han X."/>
            <person name="Sun S."/>
            <person name="Hou Z."/>
            <person name="He W."/>
            <person name="Dai G."/>
            <person name="Sun C."/>
            <person name="Schmutz J."/>
            <person name="Leebens-Mack J.H."/>
            <person name="Li F.W."/>
            <person name="Wang L."/>
        </authorList>
    </citation>
    <scope>NUCLEOTIDE SEQUENCE [LARGE SCALE GENOMIC DNA]</scope>
    <source>
        <strain evidence="2">cv. PW_Plant_1</strain>
    </source>
</reference>
<evidence type="ECO:0000313" key="2">
    <source>
        <dbReference type="Proteomes" id="UP001162992"/>
    </source>
</evidence>
<accession>A0ACC2B4K6</accession>
<proteinExistence type="predicted"/>
<evidence type="ECO:0000313" key="1">
    <source>
        <dbReference type="EMBL" id="KAJ7524686.1"/>
    </source>
</evidence>
<name>A0ACC2B4K6_DIPCM</name>